<protein>
    <submittedName>
        <fullName evidence="1">Uncharacterized protein</fullName>
    </submittedName>
</protein>
<reference evidence="1 2" key="1">
    <citation type="submission" date="2017-12" db="EMBL/GenBank/DDBJ databases">
        <authorList>
            <person name="Pombert J.-F."/>
            <person name="Haag K.L."/>
            <person name="Ebert D."/>
        </authorList>
    </citation>
    <scope>NUCLEOTIDE SEQUENCE [LARGE SCALE GENOMIC DNA]</scope>
    <source>
        <strain evidence="1">IL-BN-2</strain>
    </source>
</reference>
<organism evidence="1 2">
    <name type="scientific">Hamiltosporidium magnivora</name>
    <dbReference type="NCBI Taxonomy" id="148818"/>
    <lineage>
        <taxon>Eukaryota</taxon>
        <taxon>Fungi</taxon>
        <taxon>Fungi incertae sedis</taxon>
        <taxon>Microsporidia</taxon>
        <taxon>Dubosqiidae</taxon>
        <taxon>Hamiltosporidium</taxon>
    </lineage>
</organism>
<proteinExistence type="predicted"/>
<evidence type="ECO:0000313" key="1">
    <source>
        <dbReference type="EMBL" id="TBT99696.1"/>
    </source>
</evidence>
<evidence type="ECO:0000313" key="2">
    <source>
        <dbReference type="Proteomes" id="UP000293045"/>
    </source>
</evidence>
<dbReference type="EMBL" id="PIXR01001926">
    <property type="protein sequence ID" value="TBT99696.1"/>
    <property type="molecule type" value="Genomic_DNA"/>
</dbReference>
<gene>
    <name evidence="1" type="ORF">CWI39_1926p0020</name>
</gene>
<name>A0A4Q9KXM8_9MICR</name>
<comment type="caution">
    <text evidence="1">The sequence shown here is derived from an EMBL/GenBank/DDBJ whole genome shotgun (WGS) entry which is preliminary data.</text>
</comment>
<dbReference type="AlphaFoldDB" id="A0A4Q9KXM8"/>
<dbReference type="VEuPathDB" id="MicrosporidiaDB:CWI39_1926p0020"/>
<dbReference type="Proteomes" id="UP000293045">
    <property type="component" value="Unassembled WGS sequence"/>
</dbReference>
<sequence>MNIEASIRSILLKKTVQTIYFDRRRGLECVKTENTKNILPLILDGITTAKEPKTNTNKELELEEEKEVVEMVEIII</sequence>
<accession>A0A4Q9KXM8</accession>